<comment type="caution">
    <text evidence="2">The sequence shown here is derived from an EMBL/GenBank/DDBJ whole genome shotgun (WGS) entry which is preliminary data.</text>
</comment>
<dbReference type="AlphaFoldDB" id="A0A934RX43"/>
<reference evidence="2" key="1">
    <citation type="submission" date="2021-01" db="EMBL/GenBank/DDBJ databases">
        <title>Modified the classification status of verrucomicrobia.</title>
        <authorList>
            <person name="Feng X."/>
        </authorList>
    </citation>
    <scope>NUCLEOTIDE SEQUENCE</scope>
    <source>
        <strain evidence="2">KCTC 13126</strain>
    </source>
</reference>
<accession>A0A934RX43</accession>
<feature type="compositionally biased region" description="Basic and acidic residues" evidence="1">
    <location>
        <begin position="14"/>
        <end position="31"/>
    </location>
</feature>
<feature type="compositionally biased region" description="Low complexity" evidence="1">
    <location>
        <begin position="1"/>
        <end position="13"/>
    </location>
</feature>
<name>A0A934RX43_9BACT</name>
<evidence type="ECO:0000313" key="2">
    <source>
        <dbReference type="EMBL" id="MBK1876824.1"/>
    </source>
</evidence>
<gene>
    <name evidence="2" type="ORF">JIN87_08095</name>
</gene>
<dbReference type="EMBL" id="JAENIL010000012">
    <property type="protein sequence ID" value="MBK1876824.1"/>
    <property type="molecule type" value="Genomic_DNA"/>
</dbReference>
<evidence type="ECO:0000313" key="3">
    <source>
        <dbReference type="Proteomes" id="UP000617628"/>
    </source>
</evidence>
<dbReference type="Proteomes" id="UP000617628">
    <property type="component" value="Unassembled WGS sequence"/>
</dbReference>
<keyword evidence="3" id="KW-1185">Reference proteome</keyword>
<organism evidence="2 3">
    <name type="scientific">Pelagicoccus mobilis</name>
    <dbReference type="NCBI Taxonomy" id="415221"/>
    <lineage>
        <taxon>Bacteria</taxon>
        <taxon>Pseudomonadati</taxon>
        <taxon>Verrucomicrobiota</taxon>
        <taxon>Opitutia</taxon>
        <taxon>Puniceicoccales</taxon>
        <taxon>Pelagicoccaceae</taxon>
        <taxon>Pelagicoccus</taxon>
    </lineage>
</organism>
<protein>
    <submittedName>
        <fullName evidence="2">Uncharacterized protein</fullName>
    </submittedName>
</protein>
<evidence type="ECO:0000256" key="1">
    <source>
        <dbReference type="SAM" id="MobiDB-lite"/>
    </source>
</evidence>
<dbReference type="RefSeq" id="WP_200355038.1">
    <property type="nucleotide sequence ID" value="NZ_JAENIL010000012.1"/>
</dbReference>
<feature type="region of interest" description="Disordered" evidence="1">
    <location>
        <begin position="1"/>
        <end position="31"/>
    </location>
</feature>
<proteinExistence type="predicted"/>
<sequence>MSIITSSTSSIDPIDSHKEAAHVSPDQVRHEQEISYGKLLLRRRLRSGLSRRTRSMPASATFSVRI</sequence>